<evidence type="ECO:0000256" key="2">
    <source>
        <dbReference type="ARBA" id="ARBA00023015"/>
    </source>
</evidence>
<evidence type="ECO:0000256" key="3">
    <source>
        <dbReference type="ARBA" id="ARBA00023125"/>
    </source>
</evidence>
<evidence type="ECO:0000313" key="10">
    <source>
        <dbReference type="Proteomes" id="UP000244336"/>
    </source>
</evidence>
<feature type="compositionally biased region" description="Polar residues" evidence="7">
    <location>
        <begin position="291"/>
        <end position="301"/>
    </location>
</feature>
<gene>
    <name evidence="9" type="ORF">GQ55_5G284500</name>
</gene>
<keyword evidence="3" id="KW-0238">DNA-binding</keyword>
<feature type="domain" description="WRKY" evidence="8">
    <location>
        <begin position="171"/>
        <end position="237"/>
    </location>
</feature>
<feature type="compositionally biased region" description="Basic and acidic residues" evidence="7">
    <location>
        <begin position="43"/>
        <end position="52"/>
    </location>
</feature>
<dbReference type="PANTHER" id="PTHR32096">
    <property type="entry name" value="WRKY TRANSCRIPTION FACTOR 30-RELATED-RELATED"/>
    <property type="match status" value="1"/>
</dbReference>
<dbReference type="AlphaFoldDB" id="A0A2T7DL50"/>
<dbReference type="OrthoDB" id="662136at2759"/>
<evidence type="ECO:0000313" key="9">
    <source>
        <dbReference type="EMBL" id="PUZ56298.1"/>
    </source>
</evidence>
<feature type="compositionally biased region" description="Pro residues" evidence="7">
    <location>
        <begin position="93"/>
        <end position="117"/>
    </location>
</feature>
<proteinExistence type="inferred from homology"/>
<keyword evidence="4" id="KW-0804">Transcription</keyword>
<feature type="compositionally biased region" description="Low complexity" evidence="7">
    <location>
        <begin position="278"/>
        <end position="290"/>
    </location>
</feature>
<dbReference type="Proteomes" id="UP000244336">
    <property type="component" value="Chromosome 5"/>
</dbReference>
<accession>A0A2T7DL50</accession>
<evidence type="ECO:0000256" key="6">
    <source>
        <dbReference type="ARBA" id="ARBA00060761"/>
    </source>
</evidence>
<dbReference type="InterPro" id="IPR036576">
    <property type="entry name" value="WRKY_dom_sf"/>
</dbReference>
<evidence type="ECO:0000256" key="7">
    <source>
        <dbReference type="SAM" id="MobiDB-lite"/>
    </source>
</evidence>
<keyword evidence="2" id="KW-0805">Transcription regulation</keyword>
<dbReference type="InterPro" id="IPR044810">
    <property type="entry name" value="WRKY_plant"/>
</dbReference>
<comment type="similarity">
    <text evidence="6">Belongs to the WRKY group II-e family.</text>
</comment>
<dbReference type="SUPFAM" id="SSF118290">
    <property type="entry name" value="WRKY DNA-binding domain"/>
    <property type="match status" value="1"/>
</dbReference>
<evidence type="ECO:0000256" key="1">
    <source>
        <dbReference type="ARBA" id="ARBA00004123"/>
    </source>
</evidence>
<protein>
    <recommendedName>
        <fullName evidence="8">WRKY domain-containing protein</fullName>
    </recommendedName>
</protein>
<reference evidence="9 10" key="1">
    <citation type="submission" date="2018-04" db="EMBL/GenBank/DDBJ databases">
        <title>WGS assembly of Panicum hallii var. hallii HAL2.</title>
        <authorList>
            <person name="Lovell J."/>
            <person name="Jenkins J."/>
            <person name="Lowry D."/>
            <person name="Mamidi S."/>
            <person name="Sreedasyam A."/>
            <person name="Weng X."/>
            <person name="Barry K."/>
            <person name="Bonette J."/>
            <person name="Campitelli B."/>
            <person name="Daum C."/>
            <person name="Gordon S."/>
            <person name="Gould B."/>
            <person name="Lipzen A."/>
            <person name="MacQueen A."/>
            <person name="Palacio-Mejia J."/>
            <person name="Plott C."/>
            <person name="Shakirov E."/>
            <person name="Shu S."/>
            <person name="Yoshinaga Y."/>
            <person name="Zane M."/>
            <person name="Rokhsar D."/>
            <person name="Grimwood J."/>
            <person name="Schmutz J."/>
            <person name="Juenger T."/>
        </authorList>
    </citation>
    <scope>NUCLEOTIDE SEQUENCE [LARGE SCALE GENOMIC DNA]</scope>
    <source>
        <strain evidence="10">cv. HAL2</strain>
    </source>
</reference>
<keyword evidence="10" id="KW-1185">Reference proteome</keyword>
<feature type="region of interest" description="Disordered" evidence="7">
    <location>
        <begin position="23"/>
        <end position="172"/>
    </location>
</feature>
<name>A0A2T7DL50_9POAL</name>
<dbReference type="EMBL" id="CM009753">
    <property type="protein sequence ID" value="PUZ56298.1"/>
    <property type="molecule type" value="Genomic_DNA"/>
</dbReference>
<evidence type="ECO:0000259" key="8">
    <source>
        <dbReference type="PROSITE" id="PS50811"/>
    </source>
</evidence>
<dbReference type="Gene3D" id="2.20.25.80">
    <property type="entry name" value="WRKY domain"/>
    <property type="match status" value="1"/>
</dbReference>
<dbReference type="STRING" id="1504633.A0A2T7DL50"/>
<feature type="region of interest" description="Disordered" evidence="7">
    <location>
        <begin position="230"/>
        <end position="323"/>
    </location>
</feature>
<feature type="compositionally biased region" description="Basic residues" evidence="7">
    <location>
        <begin position="155"/>
        <end position="167"/>
    </location>
</feature>
<sequence length="379" mass="40671">MEEERCFNNWDLDAVVRLGCRRRLSPPRQGDTNPFAALLPPQPRKEKEKEKAAVQAPEPAKEPEADTGWRFPDLCADGGQGGDELLRALLAAHPPPLPQPLPAPPSPPTPTPTPTPPQRQLQPVDVPPPQVHAAPASAPARAQPSGRSVPGSAPRSKRRKNQVKKVVCHVPADSSSSDVWAWRKYGQKPIKGSPYPRGYYRCSSSKGCAARKQVERSRSDPNIFILTYTGEHNHAAPTHRNSLAGTTRHKFPSSAAPQPPPPSVVVCGASSSGDEQHQPQQPSPSRTSTSAAGLSPTTPLRTPSMEEDDDEEDGLRVEDIEMAGEDELLFMNTDDDDAAPLESMPSLFDTVDEPFLSSSWVSASTTAGEPPTGAAGAKS</sequence>
<keyword evidence="5" id="KW-0539">Nucleus</keyword>
<evidence type="ECO:0000256" key="5">
    <source>
        <dbReference type="ARBA" id="ARBA00023242"/>
    </source>
</evidence>
<dbReference type="Gramene" id="PUZ56298">
    <property type="protein sequence ID" value="PUZ56298"/>
    <property type="gene ID" value="GQ55_5G284500"/>
</dbReference>
<dbReference type="InterPro" id="IPR003657">
    <property type="entry name" value="WRKY_dom"/>
</dbReference>
<dbReference type="GO" id="GO:0005634">
    <property type="term" value="C:nucleus"/>
    <property type="evidence" value="ECO:0007669"/>
    <property type="project" value="UniProtKB-SubCell"/>
</dbReference>
<dbReference type="Pfam" id="PF03106">
    <property type="entry name" value="WRKY"/>
    <property type="match status" value="1"/>
</dbReference>
<dbReference type="FunFam" id="2.20.25.80:FF:000007">
    <property type="entry name" value="WRKY transcription factor 22"/>
    <property type="match status" value="1"/>
</dbReference>
<comment type="subcellular location">
    <subcellularLocation>
        <location evidence="1">Nucleus</location>
    </subcellularLocation>
</comment>
<feature type="compositionally biased region" description="Low complexity" evidence="7">
    <location>
        <begin position="131"/>
        <end position="148"/>
    </location>
</feature>
<dbReference type="PROSITE" id="PS50811">
    <property type="entry name" value="WRKY"/>
    <property type="match status" value="1"/>
</dbReference>
<evidence type="ECO:0000256" key="4">
    <source>
        <dbReference type="ARBA" id="ARBA00023163"/>
    </source>
</evidence>
<dbReference type="SMART" id="SM00774">
    <property type="entry name" value="WRKY"/>
    <property type="match status" value="1"/>
</dbReference>
<organism evidence="9 10">
    <name type="scientific">Panicum hallii var. hallii</name>
    <dbReference type="NCBI Taxonomy" id="1504633"/>
    <lineage>
        <taxon>Eukaryota</taxon>
        <taxon>Viridiplantae</taxon>
        <taxon>Streptophyta</taxon>
        <taxon>Embryophyta</taxon>
        <taxon>Tracheophyta</taxon>
        <taxon>Spermatophyta</taxon>
        <taxon>Magnoliopsida</taxon>
        <taxon>Liliopsida</taxon>
        <taxon>Poales</taxon>
        <taxon>Poaceae</taxon>
        <taxon>PACMAD clade</taxon>
        <taxon>Panicoideae</taxon>
        <taxon>Panicodae</taxon>
        <taxon>Paniceae</taxon>
        <taxon>Panicinae</taxon>
        <taxon>Panicum</taxon>
        <taxon>Panicum sect. Panicum</taxon>
    </lineage>
</organism>
<dbReference type="GO" id="GO:0003700">
    <property type="term" value="F:DNA-binding transcription factor activity"/>
    <property type="evidence" value="ECO:0007669"/>
    <property type="project" value="InterPro"/>
</dbReference>
<dbReference type="PANTHER" id="PTHR32096:SF61">
    <property type="entry name" value="WRKY TRANSCRIPTION FACTOR 22"/>
    <property type="match status" value="1"/>
</dbReference>
<dbReference type="GO" id="GO:0000976">
    <property type="term" value="F:transcription cis-regulatory region binding"/>
    <property type="evidence" value="ECO:0007669"/>
    <property type="project" value="TreeGrafter"/>
</dbReference>